<dbReference type="OrthoDB" id="9793353at2"/>
<dbReference type="InterPro" id="IPR001014">
    <property type="entry name" value="Ribosomal_uL23_CS"/>
</dbReference>
<keyword evidence="9" id="KW-1185">Reference proteome</keyword>
<organism evidence="8 9">
    <name type="scientific">Desulfurispirillum indicum (strain ATCC BAA-1389 / DSM 22839 / S5)</name>
    <dbReference type="NCBI Taxonomy" id="653733"/>
    <lineage>
        <taxon>Bacteria</taxon>
        <taxon>Pseudomonadati</taxon>
        <taxon>Chrysiogenota</taxon>
        <taxon>Chrysiogenia</taxon>
        <taxon>Chrysiogenales</taxon>
        <taxon>Chrysiogenaceae</taxon>
        <taxon>Desulfurispirillum</taxon>
    </lineage>
</organism>
<dbReference type="FunCoup" id="E6W712">
    <property type="interactions" value="499"/>
</dbReference>
<dbReference type="PROSITE" id="PS00050">
    <property type="entry name" value="RIBOSOMAL_L23"/>
    <property type="match status" value="1"/>
</dbReference>
<accession>E6W712</accession>
<evidence type="ECO:0000256" key="7">
    <source>
        <dbReference type="RuleBase" id="RU003934"/>
    </source>
</evidence>
<dbReference type="SUPFAM" id="SSF54189">
    <property type="entry name" value="Ribosomal proteins S24e, L23 and L15e"/>
    <property type="match status" value="1"/>
</dbReference>
<dbReference type="InterPro" id="IPR012678">
    <property type="entry name" value="Ribosomal_uL23/eL15/eS24_sf"/>
</dbReference>
<dbReference type="KEGG" id="din:Selin_0334"/>
<dbReference type="InParanoid" id="E6W712"/>
<comment type="subunit">
    <text evidence="6">Part of the 50S ribosomal subunit. Contacts protein L29, and trigger factor when it is bound to the ribosome.</text>
</comment>
<evidence type="ECO:0000256" key="6">
    <source>
        <dbReference type="HAMAP-Rule" id="MF_01369"/>
    </source>
</evidence>
<dbReference type="InterPro" id="IPR013025">
    <property type="entry name" value="Ribosomal_uL23-like"/>
</dbReference>
<reference evidence="8 9" key="1">
    <citation type="submission" date="2010-12" db="EMBL/GenBank/DDBJ databases">
        <title>Complete sequence of Desulfurispirillum indicum S5.</title>
        <authorList>
            <consortium name="US DOE Joint Genome Institute"/>
            <person name="Lucas S."/>
            <person name="Copeland A."/>
            <person name="Lapidus A."/>
            <person name="Cheng J.-F."/>
            <person name="Goodwin L."/>
            <person name="Pitluck S."/>
            <person name="Chertkov O."/>
            <person name="Held B."/>
            <person name="Detter J.C."/>
            <person name="Han C."/>
            <person name="Tapia R."/>
            <person name="Land M."/>
            <person name="Hauser L."/>
            <person name="Kyrpides N."/>
            <person name="Ivanova N."/>
            <person name="Mikhailova N."/>
            <person name="Haggblom M."/>
            <person name="Rauschenbach I."/>
            <person name="Bini E."/>
            <person name="Woyke T."/>
        </authorList>
    </citation>
    <scope>NUCLEOTIDE SEQUENCE [LARGE SCALE GENOMIC DNA]</scope>
    <source>
        <strain evidence="9">ATCC BAA-1389 / DSM 22839 / S5</strain>
    </source>
</reference>
<evidence type="ECO:0000256" key="3">
    <source>
        <dbReference type="ARBA" id="ARBA00022884"/>
    </source>
</evidence>
<keyword evidence="3 6" id="KW-0694">RNA-binding</keyword>
<sequence>MQMYDIIKRPIMTERSFVLNEQRNQVAFEVDTRANKIEIKNAVEKIFDVKVANVNVMNMNGKVKRTRMGMGKRKDWKKAIVTLEAGSQIKIFEE</sequence>
<dbReference type="Gene3D" id="3.30.70.330">
    <property type="match status" value="1"/>
</dbReference>
<keyword evidence="4 6" id="KW-0689">Ribosomal protein</keyword>
<dbReference type="eggNOG" id="COG0089">
    <property type="taxonomic scope" value="Bacteria"/>
</dbReference>
<gene>
    <name evidence="6" type="primary">rplW</name>
    <name evidence="8" type="ordered locus">Selin_0334</name>
</gene>
<dbReference type="PANTHER" id="PTHR11620">
    <property type="entry name" value="60S RIBOSOMAL PROTEIN L23A"/>
    <property type="match status" value="1"/>
</dbReference>
<dbReference type="FunFam" id="3.30.70.330:FF:000001">
    <property type="entry name" value="50S ribosomal protein L23"/>
    <property type="match status" value="1"/>
</dbReference>
<evidence type="ECO:0000256" key="4">
    <source>
        <dbReference type="ARBA" id="ARBA00022980"/>
    </source>
</evidence>
<dbReference type="Proteomes" id="UP000002572">
    <property type="component" value="Chromosome"/>
</dbReference>
<dbReference type="NCBIfam" id="NF004359">
    <property type="entry name" value="PRK05738.1-3"/>
    <property type="match status" value="1"/>
</dbReference>
<dbReference type="STRING" id="653733.Selin_0334"/>
<proteinExistence type="inferred from homology"/>
<name>E6W712_DESIS</name>
<dbReference type="NCBIfam" id="NF004366">
    <property type="entry name" value="PRK05738.3-2"/>
    <property type="match status" value="1"/>
</dbReference>
<dbReference type="GO" id="GO:0005840">
    <property type="term" value="C:ribosome"/>
    <property type="evidence" value="ECO:0007669"/>
    <property type="project" value="UniProtKB-KW"/>
</dbReference>
<dbReference type="NCBIfam" id="NF004363">
    <property type="entry name" value="PRK05738.2-4"/>
    <property type="match status" value="1"/>
</dbReference>
<protein>
    <recommendedName>
        <fullName evidence="6">Large ribosomal subunit protein uL23</fullName>
    </recommendedName>
</protein>
<evidence type="ECO:0000256" key="2">
    <source>
        <dbReference type="ARBA" id="ARBA00022730"/>
    </source>
</evidence>
<dbReference type="GO" id="GO:1990904">
    <property type="term" value="C:ribonucleoprotein complex"/>
    <property type="evidence" value="ECO:0007669"/>
    <property type="project" value="UniProtKB-KW"/>
</dbReference>
<dbReference type="HOGENOM" id="CLU_037562_3_2_0"/>
<dbReference type="RefSeq" id="WP_013504979.1">
    <property type="nucleotide sequence ID" value="NC_014836.1"/>
</dbReference>
<keyword evidence="5 6" id="KW-0687">Ribonucleoprotein</keyword>
<dbReference type="GO" id="GO:0006412">
    <property type="term" value="P:translation"/>
    <property type="evidence" value="ECO:0007669"/>
    <property type="project" value="UniProtKB-UniRule"/>
</dbReference>
<comment type="function">
    <text evidence="6">One of the early assembly proteins it binds 23S rRNA. One of the proteins that surrounds the polypeptide exit tunnel on the outside of the ribosome. Forms the main docking site for trigger factor binding to the ribosome.</text>
</comment>
<dbReference type="InterPro" id="IPR012677">
    <property type="entry name" value="Nucleotide-bd_a/b_plait_sf"/>
</dbReference>
<dbReference type="Pfam" id="PF00276">
    <property type="entry name" value="Ribosomal_L23"/>
    <property type="match status" value="1"/>
</dbReference>
<dbReference type="HAMAP" id="MF_01369_B">
    <property type="entry name" value="Ribosomal_uL23_B"/>
    <property type="match status" value="1"/>
</dbReference>
<comment type="similarity">
    <text evidence="1 6 7">Belongs to the universal ribosomal protein uL23 family.</text>
</comment>
<dbReference type="GO" id="GO:0019843">
    <property type="term" value="F:rRNA binding"/>
    <property type="evidence" value="ECO:0007669"/>
    <property type="project" value="UniProtKB-UniRule"/>
</dbReference>
<evidence type="ECO:0000313" key="8">
    <source>
        <dbReference type="EMBL" id="ADU65090.1"/>
    </source>
</evidence>
<evidence type="ECO:0000256" key="5">
    <source>
        <dbReference type="ARBA" id="ARBA00023274"/>
    </source>
</evidence>
<evidence type="ECO:0000256" key="1">
    <source>
        <dbReference type="ARBA" id="ARBA00006700"/>
    </source>
</evidence>
<dbReference type="GO" id="GO:0003735">
    <property type="term" value="F:structural constituent of ribosome"/>
    <property type="evidence" value="ECO:0007669"/>
    <property type="project" value="InterPro"/>
</dbReference>
<dbReference type="EMBL" id="CP002432">
    <property type="protein sequence ID" value="ADU65090.1"/>
    <property type="molecule type" value="Genomic_DNA"/>
</dbReference>
<keyword evidence="2 6" id="KW-0699">rRNA-binding</keyword>
<dbReference type="AlphaFoldDB" id="E6W712"/>
<evidence type="ECO:0000313" key="9">
    <source>
        <dbReference type="Proteomes" id="UP000002572"/>
    </source>
</evidence>